<dbReference type="GO" id="GO:0032981">
    <property type="term" value="P:mitochondrial respiratory chain complex I assembly"/>
    <property type="evidence" value="ECO:0007669"/>
    <property type="project" value="TreeGrafter"/>
</dbReference>
<dbReference type="PANTHER" id="PTHR21192">
    <property type="entry name" value="NUCLEAR PROTEIN E3-3"/>
    <property type="match status" value="1"/>
</dbReference>
<comment type="caution">
    <text evidence="1">The sequence shown here is derived from an EMBL/GenBank/DDBJ whole genome shotgun (WGS) entry which is preliminary data.</text>
</comment>
<gene>
    <name evidence="1" type="ORF">BSL78_08183</name>
</gene>
<keyword evidence="2" id="KW-1185">Reference proteome</keyword>
<accession>A0A2G8L431</accession>
<dbReference type="EMBL" id="MRZV01000230">
    <property type="protein sequence ID" value="PIK54900.1"/>
    <property type="molecule type" value="Genomic_DNA"/>
</dbReference>
<sequence>MFHSVRVKELFISMVRVHVIDISVYTHLLNSEDSFIPQDELYSKTSIAGVGDISKESLSLFHLLEPRVEILVIGTGSQWHRLNPELHKFMRSKGIAMEVQVTPHACSTFNFLVGEGRVVAAGLIPPER</sequence>
<protein>
    <submittedName>
        <fullName evidence="1">Putative NADH dehydrogenase</fullName>
    </submittedName>
</protein>
<dbReference type="Pfam" id="PF04430">
    <property type="entry name" value="DUF498"/>
    <property type="match status" value="1"/>
</dbReference>
<dbReference type="SUPFAM" id="SSF64076">
    <property type="entry name" value="MTH938-like"/>
    <property type="match status" value="1"/>
</dbReference>
<name>A0A2G8L431_STIJA</name>
<dbReference type="GO" id="GO:0005743">
    <property type="term" value="C:mitochondrial inner membrane"/>
    <property type="evidence" value="ECO:0007669"/>
    <property type="project" value="TreeGrafter"/>
</dbReference>
<organism evidence="1 2">
    <name type="scientific">Stichopus japonicus</name>
    <name type="common">Sea cucumber</name>
    <dbReference type="NCBI Taxonomy" id="307972"/>
    <lineage>
        <taxon>Eukaryota</taxon>
        <taxon>Metazoa</taxon>
        <taxon>Echinodermata</taxon>
        <taxon>Eleutherozoa</taxon>
        <taxon>Echinozoa</taxon>
        <taxon>Holothuroidea</taxon>
        <taxon>Aspidochirotacea</taxon>
        <taxon>Aspidochirotida</taxon>
        <taxon>Stichopodidae</taxon>
        <taxon>Apostichopus</taxon>
    </lineage>
</organism>
<dbReference type="PANTHER" id="PTHR21192:SF2">
    <property type="entry name" value="NADH DEHYDROGENASE [UBIQUINONE] 1 ALPHA SUBCOMPLEX ASSEMBLY FACTOR 3"/>
    <property type="match status" value="1"/>
</dbReference>
<reference evidence="1 2" key="1">
    <citation type="journal article" date="2017" name="PLoS Biol.">
        <title>The sea cucumber genome provides insights into morphological evolution and visceral regeneration.</title>
        <authorList>
            <person name="Zhang X."/>
            <person name="Sun L."/>
            <person name="Yuan J."/>
            <person name="Sun Y."/>
            <person name="Gao Y."/>
            <person name="Zhang L."/>
            <person name="Li S."/>
            <person name="Dai H."/>
            <person name="Hamel J.F."/>
            <person name="Liu C."/>
            <person name="Yu Y."/>
            <person name="Liu S."/>
            <person name="Lin W."/>
            <person name="Guo K."/>
            <person name="Jin S."/>
            <person name="Xu P."/>
            <person name="Storey K.B."/>
            <person name="Huan P."/>
            <person name="Zhang T."/>
            <person name="Zhou Y."/>
            <person name="Zhang J."/>
            <person name="Lin C."/>
            <person name="Li X."/>
            <person name="Xing L."/>
            <person name="Huo D."/>
            <person name="Sun M."/>
            <person name="Wang L."/>
            <person name="Mercier A."/>
            <person name="Li F."/>
            <person name="Yang H."/>
            <person name="Xiang J."/>
        </authorList>
    </citation>
    <scope>NUCLEOTIDE SEQUENCE [LARGE SCALE GENOMIC DNA]</scope>
    <source>
        <strain evidence="1">Shaxun</strain>
        <tissue evidence="1">Muscle</tissue>
    </source>
</reference>
<proteinExistence type="predicted"/>
<dbReference type="STRING" id="307972.A0A2G8L431"/>
<dbReference type="InterPro" id="IPR036748">
    <property type="entry name" value="MTH938-like_sf"/>
</dbReference>
<evidence type="ECO:0000313" key="2">
    <source>
        <dbReference type="Proteomes" id="UP000230750"/>
    </source>
</evidence>
<dbReference type="Proteomes" id="UP000230750">
    <property type="component" value="Unassembled WGS sequence"/>
</dbReference>
<dbReference type="OrthoDB" id="20681at2759"/>
<dbReference type="AlphaFoldDB" id="A0A2G8L431"/>
<evidence type="ECO:0000313" key="1">
    <source>
        <dbReference type="EMBL" id="PIK54900.1"/>
    </source>
</evidence>
<dbReference type="Gene3D" id="3.40.1230.10">
    <property type="entry name" value="MTH938-like"/>
    <property type="match status" value="1"/>
</dbReference>
<dbReference type="InterPro" id="IPR007523">
    <property type="entry name" value="NDUFAF3/AAMDC"/>
</dbReference>